<dbReference type="PANTHER" id="PTHR43077:SF10">
    <property type="entry name" value="TRANSPORT PERMEASE PROTEIN"/>
    <property type="match status" value="1"/>
</dbReference>
<dbReference type="Gene3D" id="1.10.287.950">
    <property type="entry name" value="Methyl-accepting chemotaxis protein"/>
    <property type="match status" value="2"/>
</dbReference>
<dbReference type="SUPFAM" id="SSF58104">
    <property type="entry name" value="Methyl-accepting chemotaxis protein (MCP) signaling domain"/>
    <property type="match status" value="1"/>
</dbReference>
<dbReference type="Proteomes" id="UP000540568">
    <property type="component" value="Unassembled WGS sequence"/>
</dbReference>
<evidence type="ECO:0000313" key="8">
    <source>
        <dbReference type="Proteomes" id="UP000540568"/>
    </source>
</evidence>
<dbReference type="RefSeq" id="WP_220489447.1">
    <property type="nucleotide sequence ID" value="NZ_BAAATF010000002.1"/>
</dbReference>
<dbReference type="InterPro" id="IPR017500">
    <property type="entry name" value="Phage_infect_YhgE_N"/>
</dbReference>
<dbReference type="GO" id="GO:0140359">
    <property type="term" value="F:ABC-type transporter activity"/>
    <property type="evidence" value="ECO:0007669"/>
    <property type="project" value="InterPro"/>
</dbReference>
<dbReference type="GO" id="GO:0016020">
    <property type="term" value="C:membrane"/>
    <property type="evidence" value="ECO:0007669"/>
    <property type="project" value="UniProtKB-SubCell"/>
</dbReference>
<keyword evidence="3 5" id="KW-1133">Transmembrane helix</keyword>
<reference evidence="7 8" key="1">
    <citation type="submission" date="2020-07" db="EMBL/GenBank/DDBJ databases">
        <title>Sequencing the genomes of 1000 actinobacteria strains.</title>
        <authorList>
            <person name="Klenk H.-P."/>
        </authorList>
    </citation>
    <scope>NUCLEOTIDE SEQUENCE [LARGE SCALE GENOMIC DNA]</scope>
    <source>
        <strain evidence="7 8">DSM 44121</strain>
    </source>
</reference>
<comment type="caution">
    <text evidence="7">The sequence shown here is derived from an EMBL/GenBank/DDBJ whole genome shotgun (WGS) entry which is preliminary data.</text>
</comment>
<proteinExistence type="predicted"/>
<organism evidence="7 8">
    <name type="scientific">Promicromonospora sukumoe</name>
    <dbReference type="NCBI Taxonomy" id="88382"/>
    <lineage>
        <taxon>Bacteria</taxon>
        <taxon>Bacillati</taxon>
        <taxon>Actinomycetota</taxon>
        <taxon>Actinomycetes</taxon>
        <taxon>Micrococcales</taxon>
        <taxon>Promicromonosporaceae</taxon>
        <taxon>Promicromonospora</taxon>
    </lineage>
</organism>
<dbReference type="AlphaFoldDB" id="A0A7W3J5M1"/>
<dbReference type="NCBIfam" id="TIGR03057">
    <property type="entry name" value="xxxLxxG_by_4"/>
    <property type="match status" value="4"/>
</dbReference>
<feature type="transmembrane region" description="Helical" evidence="5">
    <location>
        <begin position="541"/>
        <end position="565"/>
    </location>
</feature>
<protein>
    <submittedName>
        <fullName evidence="7">Putative membrane protein</fullName>
    </submittedName>
</protein>
<evidence type="ECO:0000256" key="3">
    <source>
        <dbReference type="ARBA" id="ARBA00022989"/>
    </source>
</evidence>
<name>A0A7W3J5M1_9MICO</name>
<sequence>MSFAASARALTTKPLTWRTWTALVAVPLLVMGLLTWAFWSPGSDHGTAQAAVVNNDEPVDVNGQQVPLGRTLAGNLTHDEGSAYTWVLTDASDARSGLDSGTYAAVVTIPQDFSAQGMSAATAADPMDAVRANLDVTTSNAAGVADPYLSDGVAADTQDALNQTVVESYLGNIYASFTSLHQQLGDASDSAAQLADGAAQLSDGADELSGGVDQVAQGANALSGGAGALAAGTGQLASGSAGLASGASALSGATGSLATGAGQVAQGTAALSSALDTAAARTARLPAAAQELAAGAGRVADGNERLADRVVPATNRAIGRLDRLPDVQNVAAQVRGLAERCGTSVVADRAFCRALERAADRADSAVERLDAGKARVRADVTSARDAVRSLRTGSRQVARGAANLADRTGELAAGISSAASSADDLNTGAQGVASGARQVDAAAGQLASGAADLNAGVAQTSAAAQQVATGAGGLAAGADELVPGADQVADGAHQVDDGTQQLASGLSDAVEQVPTYTDDEQDHLSEVAADPTTSTTTSEPFGVLSVALFSALALWALALVTYLATRPLPAGILTSREPTWKLTLRAAVPGAVAAATAAVVISAVAIPVLGLHLSAAAGFLGVALLAAAAFVALNQALAAIFGPGGRLASLAIAVLTVATGVVSTLPGPLYAIGDLLPTHGAIIALRAVSAGGASLGAGIAALVAWLVVGLLATILVTDRRRYVSPRRLRLDAPETRPVPAASAG</sequence>
<feature type="transmembrane region" description="Helical" evidence="5">
    <location>
        <begin position="615"/>
        <end position="640"/>
    </location>
</feature>
<dbReference type="EMBL" id="JACGWV010000001">
    <property type="protein sequence ID" value="MBA8806703.1"/>
    <property type="molecule type" value="Genomic_DNA"/>
</dbReference>
<evidence type="ECO:0000259" key="6">
    <source>
        <dbReference type="Pfam" id="PF12698"/>
    </source>
</evidence>
<keyword evidence="4 5" id="KW-0472">Membrane</keyword>
<dbReference type="Pfam" id="PF12698">
    <property type="entry name" value="ABC2_membrane_3"/>
    <property type="match status" value="1"/>
</dbReference>
<accession>A0A7W3J5M1</accession>
<gene>
    <name evidence="7" type="ORF">FHX71_000645</name>
</gene>
<feature type="transmembrane region" description="Helical" evidence="5">
    <location>
        <begin position="647"/>
        <end position="672"/>
    </location>
</feature>
<dbReference type="InterPro" id="IPR051328">
    <property type="entry name" value="T7SS_ABC-Transporter"/>
</dbReference>
<dbReference type="InterPro" id="IPR013525">
    <property type="entry name" value="ABC2_TM"/>
</dbReference>
<dbReference type="InterPro" id="IPR023908">
    <property type="entry name" value="xxxLxxG_rpt"/>
</dbReference>
<feature type="transmembrane region" description="Helical" evidence="5">
    <location>
        <begin position="692"/>
        <end position="717"/>
    </location>
</feature>
<evidence type="ECO:0000256" key="4">
    <source>
        <dbReference type="ARBA" id="ARBA00023136"/>
    </source>
</evidence>
<feature type="transmembrane region" description="Helical" evidence="5">
    <location>
        <begin position="20"/>
        <end position="39"/>
    </location>
</feature>
<keyword evidence="2 5" id="KW-0812">Transmembrane</keyword>
<dbReference type="PANTHER" id="PTHR43077">
    <property type="entry name" value="TRANSPORT PERMEASE YVFS-RELATED"/>
    <property type="match status" value="1"/>
</dbReference>
<feature type="transmembrane region" description="Helical" evidence="5">
    <location>
        <begin position="586"/>
        <end position="609"/>
    </location>
</feature>
<evidence type="ECO:0000256" key="1">
    <source>
        <dbReference type="ARBA" id="ARBA00004141"/>
    </source>
</evidence>
<evidence type="ECO:0000256" key="5">
    <source>
        <dbReference type="SAM" id="Phobius"/>
    </source>
</evidence>
<feature type="domain" description="ABC-2 type transporter transmembrane" evidence="6">
    <location>
        <begin position="17"/>
        <end position="140"/>
    </location>
</feature>
<evidence type="ECO:0000313" key="7">
    <source>
        <dbReference type="EMBL" id="MBA8806703.1"/>
    </source>
</evidence>
<evidence type="ECO:0000256" key="2">
    <source>
        <dbReference type="ARBA" id="ARBA00022692"/>
    </source>
</evidence>
<dbReference type="NCBIfam" id="TIGR03061">
    <property type="entry name" value="pip_yhgE_Nterm"/>
    <property type="match status" value="1"/>
</dbReference>
<keyword evidence="8" id="KW-1185">Reference proteome</keyword>
<comment type="subcellular location">
    <subcellularLocation>
        <location evidence="1">Membrane</location>
        <topology evidence="1">Multi-pass membrane protein</topology>
    </subcellularLocation>
</comment>